<name>A0A5N7MH47_9HYPH</name>
<dbReference type="RefSeq" id="WP_152711997.1">
    <property type="nucleotide sequence ID" value="NZ_VOSJ01000006.1"/>
</dbReference>
<dbReference type="EMBL" id="VOSK01000038">
    <property type="protein sequence ID" value="MPR26050.1"/>
    <property type="molecule type" value="Genomic_DNA"/>
</dbReference>
<reference evidence="1 2" key="1">
    <citation type="journal article" date="2019" name="Syst. Appl. Microbiol.">
        <title>Microvirga tunisiensis sp. nov., a root nodule symbiotic bacterium isolated from Lupinus micranthus and L. luteus grown in Northern Tunisia.</title>
        <authorList>
            <person name="Msaddak A."/>
            <person name="Rejili M."/>
            <person name="Duran D."/>
            <person name="Mars M."/>
            <person name="Palacios J.M."/>
            <person name="Ruiz-Argueso T."/>
            <person name="Rey L."/>
            <person name="Imperial J."/>
        </authorList>
    </citation>
    <scope>NUCLEOTIDE SEQUENCE [LARGE SCALE GENOMIC DNA]</scope>
    <source>
        <strain evidence="1 2">Lmie10</strain>
    </source>
</reference>
<protein>
    <submittedName>
        <fullName evidence="1">Uncharacterized protein</fullName>
    </submittedName>
</protein>
<dbReference type="InterPro" id="IPR046574">
    <property type="entry name" value="DUF6634"/>
</dbReference>
<dbReference type="Proteomes" id="UP000403266">
    <property type="component" value="Unassembled WGS sequence"/>
</dbReference>
<proteinExistence type="predicted"/>
<gene>
    <name evidence="1" type="ORF">FS320_12635</name>
</gene>
<sequence>MLRLTRDGSLEATTGELIDDAIGRLERLTADLEALRDGAVPTEADILRDAPGLDQWSVAALAVPCLVGRTWGHPTLPGTGRPIRTSDIWVMAEDHGAVRTISRQYRLGRPADQAETALS</sequence>
<dbReference type="OrthoDB" id="7870532at2"/>
<keyword evidence="2" id="KW-1185">Reference proteome</keyword>
<organism evidence="1 2">
    <name type="scientific">Microvirga tunisiensis</name>
    <dbReference type="NCBI Taxonomy" id="2108360"/>
    <lineage>
        <taxon>Bacteria</taxon>
        <taxon>Pseudomonadati</taxon>
        <taxon>Pseudomonadota</taxon>
        <taxon>Alphaproteobacteria</taxon>
        <taxon>Hyphomicrobiales</taxon>
        <taxon>Methylobacteriaceae</taxon>
        <taxon>Microvirga</taxon>
    </lineage>
</organism>
<evidence type="ECO:0000313" key="2">
    <source>
        <dbReference type="Proteomes" id="UP000403266"/>
    </source>
</evidence>
<accession>A0A5N7MH47</accession>
<evidence type="ECO:0000313" key="1">
    <source>
        <dbReference type="EMBL" id="MPR26050.1"/>
    </source>
</evidence>
<dbReference type="AlphaFoldDB" id="A0A5N7MH47"/>
<comment type="caution">
    <text evidence="1">The sequence shown here is derived from an EMBL/GenBank/DDBJ whole genome shotgun (WGS) entry which is preliminary data.</text>
</comment>
<dbReference type="Pfam" id="PF20339">
    <property type="entry name" value="DUF6634"/>
    <property type="match status" value="1"/>
</dbReference>